<feature type="region of interest" description="Disordered" evidence="1">
    <location>
        <begin position="1"/>
        <end position="61"/>
    </location>
</feature>
<reference evidence="2" key="3">
    <citation type="submission" date="2025-09" db="UniProtKB">
        <authorList>
            <consortium name="Ensembl"/>
        </authorList>
    </citation>
    <scope>IDENTIFICATION</scope>
</reference>
<dbReference type="PANTHER" id="PTHR46254:SF3">
    <property type="entry name" value="SECRETED PROTEIN"/>
    <property type="match status" value="1"/>
</dbReference>
<feature type="region of interest" description="Disordered" evidence="1">
    <location>
        <begin position="226"/>
        <end position="246"/>
    </location>
</feature>
<dbReference type="GeneTree" id="ENSGT00940000170471"/>
<name>A0A8I5N3T2_PAPAN</name>
<dbReference type="PRINTS" id="PR02045">
    <property type="entry name" value="F138DOMAIN"/>
</dbReference>
<dbReference type="Ensembl" id="ENSPANT00000075637.1">
    <property type="protein sequence ID" value="ENSPANP00000051242.1"/>
    <property type="gene ID" value="ENSPANG00000043327.1"/>
</dbReference>
<feature type="compositionally biased region" description="Polar residues" evidence="1">
    <location>
        <begin position="45"/>
        <end position="61"/>
    </location>
</feature>
<proteinExistence type="predicted"/>
<evidence type="ECO:0000256" key="1">
    <source>
        <dbReference type="SAM" id="MobiDB-lite"/>
    </source>
</evidence>
<reference evidence="2" key="2">
    <citation type="submission" date="2025-08" db="UniProtKB">
        <authorList>
            <consortium name="Ensembl"/>
        </authorList>
    </citation>
    <scope>IDENTIFICATION</scope>
</reference>
<organism evidence="2 3">
    <name type="scientific">Papio anubis</name>
    <name type="common">Olive baboon</name>
    <dbReference type="NCBI Taxonomy" id="9555"/>
    <lineage>
        <taxon>Eukaryota</taxon>
        <taxon>Metazoa</taxon>
        <taxon>Chordata</taxon>
        <taxon>Craniata</taxon>
        <taxon>Vertebrata</taxon>
        <taxon>Euteleostomi</taxon>
        <taxon>Mammalia</taxon>
        <taxon>Eutheria</taxon>
        <taxon>Euarchontoglires</taxon>
        <taxon>Primates</taxon>
        <taxon>Haplorrhini</taxon>
        <taxon>Catarrhini</taxon>
        <taxon>Cercopithecidae</taxon>
        <taxon>Cercopithecinae</taxon>
        <taxon>Papio</taxon>
    </lineage>
</organism>
<dbReference type="AlphaFoldDB" id="A0A8I5N3T2"/>
<evidence type="ECO:0000313" key="2">
    <source>
        <dbReference type="Ensembl" id="ENSPANP00000051242.1"/>
    </source>
</evidence>
<feature type="compositionally biased region" description="Polar residues" evidence="1">
    <location>
        <begin position="92"/>
        <end position="112"/>
    </location>
</feature>
<dbReference type="PANTHER" id="PTHR46254">
    <property type="entry name" value="PROTEIN GVQW1-RELATED"/>
    <property type="match status" value="1"/>
</dbReference>
<feature type="region of interest" description="Disordered" evidence="1">
    <location>
        <begin position="92"/>
        <end position="119"/>
    </location>
</feature>
<sequence length="246" mass="25702">HPGLHGSTRAPAVPSGFPAIPPHRPSGLIPPPSPGLSSSRLPTQLGLSSSRLPTQPGLSSSRLPAQLQAQQFTLTHPAQAQLFLLTQHPRLSSSRLPTQPGLSSSGLPTTPGSAVHAYPPSSGTDATLSLATCSLGSGKQAELSLSPFFFFFFFLRQSLSLVAQAGVQWCNLGSPQPPPPVFKRFSCRSLPGSCDYRYAPPRLANFVFLVEMGFLHGQAGLELQTSGDPPSLASPSAGITSVSNCA</sequence>
<evidence type="ECO:0000313" key="3">
    <source>
        <dbReference type="Proteomes" id="UP000028761"/>
    </source>
</evidence>
<dbReference type="Proteomes" id="UP000028761">
    <property type="component" value="Chromosome 16"/>
</dbReference>
<accession>A0A8I5N3T2</accession>
<feature type="compositionally biased region" description="Pro residues" evidence="1">
    <location>
        <begin position="19"/>
        <end position="34"/>
    </location>
</feature>
<keyword evidence="3" id="KW-1185">Reference proteome</keyword>
<protein>
    <submittedName>
        <fullName evidence="2">Uncharacterized protein</fullName>
    </submittedName>
</protein>
<reference evidence="2 3" key="1">
    <citation type="submission" date="2012-03" db="EMBL/GenBank/DDBJ databases">
        <title>Whole Genome Assembly of Papio anubis.</title>
        <authorList>
            <person name="Liu Y.L."/>
            <person name="Abraham K.A."/>
            <person name="Akbar H.A."/>
            <person name="Ali S.A."/>
            <person name="Anosike U.A."/>
            <person name="Aqrawi P.A."/>
            <person name="Arias F.A."/>
            <person name="Attaway T.A."/>
            <person name="Awwad R.A."/>
            <person name="Babu C.B."/>
            <person name="Bandaranaike D.B."/>
            <person name="Battles P.B."/>
            <person name="Bell A.B."/>
            <person name="Beltran B.B."/>
            <person name="Berhane-Mersha D.B."/>
            <person name="Bess C.B."/>
            <person name="Bickham C.B."/>
            <person name="Bolden T.B."/>
            <person name="Carter K.C."/>
            <person name="Chau D.C."/>
            <person name="Chavez A.C."/>
            <person name="Clerc-Blankenburg K.C."/>
            <person name="Coyle M.C."/>
            <person name="Dao M.D."/>
            <person name="Davila M.L.D."/>
            <person name="Davy-Carroll L.D."/>
            <person name="Denson S.D."/>
            <person name="Dinh H.D."/>
            <person name="Fernandez S.F."/>
            <person name="Fernando P.F."/>
            <person name="Forbes L.F."/>
            <person name="Francis C.F."/>
            <person name="Francisco L.F."/>
            <person name="Fu Q.F."/>
            <person name="Garcia-Iii R.G."/>
            <person name="Garrett T.G."/>
            <person name="Gross S.G."/>
            <person name="Gubbala S.G."/>
            <person name="Hirani K.H."/>
            <person name="Hogues M.H."/>
            <person name="Hollins B.H."/>
            <person name="Jackson L.J."/>
            <person name="Javaid M.J."/>
            <person name="Jhangiani S.J."/>
            <person name="Johnson A.J."/>
            <person name="Johnson B.J."/>
            <person name="Jones J.J."/>
            <person name="Joshi V.J."/>
            <person name="Kalu J.K."/>
            <person name="Khan N.K."/>
            <person name="Korchina V.K."/>
            <person name="Kovar C.K."/>
            <person name="Lago L.L."/>
            <person name="Lara F.L."/>
            <person name="Le T.-K.L."/>
            <person name="Lee S.L."/>
            <person name="Legall-Iii F.L."/>
            <person name="Lemon S.L."/>
            <person name="Liu J.L."/>
            <person name="Liu Y.-S.L."/>
            <person name="Liyanage D.L."/>
            <person name="Lopez J.L."/>
            <person name="Lorensuhewa L.L."/>
            <person name="Mata R.M."/>
            <person name="Mathew T.M."/>
            <person name="Mercado C.M."/>
            <person name="Mercado I.M."/>
            <person name="Morales K.M."/>
            <person name="Morgan M.M."/>
            <person name="Munidasa M.M."/>
            <person name="Ngo D.N."/>
            <person name="Nguyen L.N."/>
            <person name="Nguyen T.N."/>
            <person name="Nguyen N.N."/>
            <person name="Obregon M.O."/>
            <person name="Okwuonu G.O."/>
            <person name="Ongeri F.O."/>
            <person name="Onwere C.O."/>
            <person name="Osifeso I.O."/>
            <person name="Parra A.P."/>
            <person name="Patil S.P."/>
            <person name="Perez A.P."/>
            <person name="Perez Y.P."/>
            <person name="Pham C.P."/>
            <person name="Pu L.-L.P."/>
            <person name="Puazo M.P."/>
            <person name="Quiroz J.Q."/>
            <person name="Rouhana J.R."/>
            <person name="Ruiz M.R."/>
            <person name="Ruiz S.-J.R."/>
            <person name="Saada N.S."/>
            <person name="Santibanez J.S."/>
            <person name="Scheel M.S."/>
            <person name="Schneider B.S."/>
            <person name="Simmons D.S."/>
            <person name="Sisson I.S."/>
            <person name="Tang L.-Y.T."/>
            <person name="Thornton R.T."/>
            <person name="Tisius J.T."/>
            <person name="Toledanes G.T."/>
            <person name="Trejos Z.T."/>
            <person name="Usmani K.U."/>
            <person name="Varghese R.V."/>
            <person name="Vattathil S.V."/>
            <person name="Vee V.V."/>
            <person name="Walker D.W."/>
            <person name="Weissenberger G.W."/>
            <person name="White C.W."/>
            <person name="Williams A.W."/>
            <person name="Woodworth J.W."/>
            <person name="Wright R.W."/>
            <person name="Zhu Y.Z."/>
            <person name="Han Y.H."/>
            <person name="Newsham I.N."/>
            <person name="Nazareth L.N."/>
            <person name="Worley K.W."/>
            <person name="Muzny D.M."/>
            <person name="Rogers J.R."/>
            <person name="Gibbs R.G."/>
        </authorList>
    </citation>
    <scope>NUCLEOTIDE SEQUENCE [LARGE SCALE GENOMIC DNA]</scope>
</reference>